<keyword evidence="1" id="KW-0472">Membrane</keyword>
<feature type="transmembrane region" description="Helical" evidence="1">
    <location>
        <begin position="29"/>
        <end position="51"/>
    </location>
</feature>
<accession>A0ABU9D2X6</accession>
<keyword evidence="3" id="KW-1185">Reference proteome</keyword>
<organism evidence="2 3">
    <name type="scientific">Rhodococcus navarretei</name>
    <dbReference type="NCBI Taxonomy" id="3128981"/>
    <lineage>
        <taxon>Bacteria</taxon>
        <taxon>Bacillati</taxon>
        <taxon>Actinomycetota</taxon>
        <taxon>Actinomycetes</taxon>
        <taxon>Mycobacteriales</taxon>
        <taxon>Nocardiaceae</taxon>
        <taxon>Rhodococcus</taxon>
    </lineage>
</organism>
<sequence length="164" mass="18258">MGGNTAEFLTRLYRDGWHADRAVRPIGRLMIAAMVVSCLYVLASVVLAKSLADFQMHRQGMDDGSSSAKAIVYGAYSLRVITVVSLIFGYSYLVRRLSERTPSQYRVLLSWSIFGVAAYSYLIFTPNLPWTHVVQAIQVVILLTVALLLFTPRVRAYFAGTSVD</sequence>
<feature type="transmembrane region" description="Helical" evidence="1">
    <location>
        <begin position="71"/>
        <end position="93"/>
    </location>
</feature>
<feature type="transmembrane region" description="Helical" evidence="1">
    <location>
        <begin position="105"/>
        <end position="124"/>
    </location>
</feature>
<evidence type="ECO:0008006" key="4">
    <source>
        <dbReference type="Google" id="ProtNLM"/>
    </source>
</evidence>
<evidence type="ECO:0000313" key="3">
    <source>
        <dbReference type="Proteomes" id="UP001456513"/>
    </source>
</evidence>
<reference evidence="2 3" key="1">
    <citation type="submission" date="2024-03" db="EMBL/GenBank/DDBJ databases">
        <title>Rhodococcus navarretei sp. nov. and Pseudarthrobacter quantumdoti sp. nov., two new species with the ability to biosynthesize Quantum Dots isolated from soil samples at Union Glacier, Antarctica.</title>
        <authorList>
            <person name="Vargas M."/>
        </authorList>
    </citation>
    <scope>NUCLEOTIDE SEQUENCE [LARGE SCALE GENOMIC DNA]</scope>
    <source>
        <strain evidence="2 3">EXRC-4A-4</strain>
    </source>
</reference>
<dbReference type="Proteomes" id="UP001456513">
    <property type="component" value="Unassembled WGS sequence"/>
</dbReference>
<keyword evidence="1" id="KW-0812">Transmembrane</keyword>
<proteinExistence type="predicted"/>
<evidence type="ECO:0000313" key="2">
    <source>
        <dbReference type="EMBL" id="MEK8072748.1"/>
    </source>
</evidence>
<name>A0ABU9D2X6_9NOCA</name>
<evidence type="ECO:0000256" key="1">
    <source>
        <dbReference type="SAM" id="Phobius"/>
    </source>
</evidence>
<comment type="caution">
    <text evidence="2">The sequence shown here is derived from an EMBL/GenBank/DDBJ whole genome shotgun (WGS) entry which is preliminary data.</text>
</comment>
<dbReference type="EMBL" id="JBBPCN010000001">
    <property type="protein sequence ID" value="MEK8072748.1"/>
    <property type="molecule type" value="Genomic_DNA"/>
</dbReference>
<protein>
    <recommendedName>
        <fullName evidence="4">Integral membrane protein</fullName>
    </recommendedName>
</protein>
<feature type="transmembrane region" description="Helical" evidence="1">
    <location>
        <begin position="130"/>
        <end position="150"/>
    </location>
</feature>
<keyword evidence="1" id="KW-1133">Transmembrane helix</keyword>
<dbReference type="RefSeq" id="WP_341441980.1">
    <property type="nucleotide sequence ID" value="NZ_JBBPCN010000001.1"/>
</dbReference>
<gene>
    <name evidence="2" type="ORF">AABD04_18035</name>
</gene>